<feature type="signal peptide" evidence="2">
    <location>
        <begin position="1"/>
        <end position="20"/>
    </location>
</feature>
<keyword evidence="2" id="KW-0732">Signal</keyword>
<dbReference type="EMBL" id="JARQWQ010000019">
    <property type="protein sequence ID" value="KAK2565503.1"/>
    <property type="molecule type" value="Genomic_DNA"/>
</dbReference>
<feature type="chain" id="PRO_5042109230" evidence="2">
    <location>
        <begin position="21"/>
        <end position="254"/>
    </location>
</feature>
<proteinExistence type="predicted"/>
<reference evidence="3" key="1">
    <citation type="journal article" date="2023" name="G3 (Bethesda)">
        <title>Whole genome assembly and annotation of the endangered Caribbean coral Acropora cervicornis.</title>
        <authorList>
            <person name="Selwyn J.D."/>
            <person name="Vollmer S.V."/>
        </authorList>
    </citation>
    <scope>NUCLEOTIDE SEQUENCE</scope>
    <source>
        <strain evidence="3">K2</strain>
    </source>
</reference>
<name>A0AAD9V8R7_ACRCE</name>
<gene>
    <name evidence="3" type="ORF">P5673_010586</name>
</gene>
<evidence type="ECO:0000313" key="4">
    <source>
        <dbReference type="Proteomes" id="UP001249851"/>
    </source>
</evidence>
<keyword evidence="1" id="KW-1133">Transmembrane helix</keyword>
<keyword evidence="1" id="KW-0812">Transmembrane</keyword>
<accession>A0AAD9V8R7</accession>
<reference evidence="3" key="2">
    <citation type="journal article" date="2023" name="Science">
        <title>Genomic signatures of disease resistance in endangered staghorn corals.</title>
        <authorList>
            <person name="Vollmer S.V."/>
            <person name="Selwyn J.D."/>
            <person name="Despard B.A."/>
            <person name="Roesel C.L."/>
        </authorList>
    </citation>
    <scope>NUCLEOTIDE SEQUENCE</scope>
    <source>
        <strain evidence="3">K2</strain>
    </source>
</reference>
<keyword evidence="1" id="KW-0472">Membrane</keyword>
<evidence type="ECO:0000313" key="3">
    <source>
        <dbReference type="EMBL" id="KAK2565503.1"/>
    </source>
</evidence>
<evidence type="ECO:0000256" key="1">
    <source>
        <dbReference type="SAM" id="Phobius"/>
    </source>
</evidence>
<sequence length="254" mass="28406">MACGFTTVFGIFLLLNLILACDEDYDCYRYERCCKKTNNIGYGVCREDCVDFCLTKDDCLAPKVCDLYSERCSRNCILDSDCHQSYSCKNNECVIDDDTSIGTTPVIIFVLVAVMVVLCCCCAYLRQRLRRDQLRRDYNATRTTTVQTTAGRNELQPQAINIETVRMNSPNVEANVEANGQITPDAVALTGPPSYQDVRNVPEAPPPTYEEAMKLSAQNLSSVSLNKPLAYGNGFVTSFKMRNTGIWLFYDGGF</sequence>
<protein>
    <submittedName>
        <fullName evidence="3">Uncharacterized protein</fullName>
    </submittedName>
</protein>
<dbReference type="Proteomes" id="UP001249851">
    <property type="component" value="Unassembled WGS sequence"/>
</dbReference>
<organism evidence="3 4">
    <name type="scientific">Acropora cervicornis</name>
    <name type="common">Staghorn coral</name>
    <dbReference type="NCBI Taxonomy" id="6130"/>
    <lineage>
        <taxon>Eukaryota</taxon>
        <taxon>Metazoa</taxon>
        <taxon>Cnidaria</taxon>
        <taxon>Anthozoa</taxon>
        <taxon>Hexacorallia</taxon>
        <taxon>Scleractinia</taxon>
        <taxon>Astrocoeniina</taxon>
        <taxon>Acroporidae</taxon>
        <taxon>Acropora</taxon>
    </lineage>
</organism>
<comment type="caution">
    <text evidence="3">The sequence shown here is derived from an EMBL/GenBank/DDBJ whole genome shotgun (WGS) entry which is preliminary data.</text>
</comment>
<dbReference type="AlphaFoldDB" id="A0AAD9V8R7"/>
<feature type="transmembrane region" description="Helical" evidence="1">
    <location>
        <begin position="106"/>
        <end position="125"/>
    </location>
</feature>
<evidence type="ECO:0000256" key="2">
    <source>
        <dbReference type="SAM" id="SignalP"/>
    </source>
</evidence>
<keyword evidence="4" id="KW-1185">Reference proteome</keyword>